<gene>
    <name evidence="15" type="ORF">MEDL_4226</name>
</gene>
<reference evidence="15" key="1">
    <citation type="submission" date="2021-03" db="EMBL/GenBank/DDBJ databases">
        <authorList>
            <person name="Bekaert M."/>
        </authorList>
    </citation>
    <scope>NUCLEOTIDE SEQUENCE</scope>
</reference>
<evidence type="ECO:0000256" key="12">
    <source>
        <dbReference type="SAM" id="MobiDB-lite"/>
    </source>
</evidence>
<dbReference type="PANTHER" id="PTHR11537">
    <property type="entry name" value="VOLTAGE-GATED POTASSIUM CHANNEL"/>
    <property type="match status" value="1"/>
</dbReference>
<dbReference type="GO" id="GO:0008076">
    <property type="term" value="C:voltage-gated potassium channel complex"/>
    <property type="evidence" value="ECO:0007669"/>
    <property type="project" value="InterPro"/>
</dbReference>
<dbReference type="InterPro" id="IPR005821">
    <property type="entry name" value="Ion_trans_dom"/>
</dbReference>
<dbReference type="Proteomes" id="UP000683360">
    <property type="component" value="Unassembled WGS sequence"/>
</dbReference>
<evidence type="ECO:0000256" key="1">
    <source>
        <dbReference type="ARBA" id="ARBA00004141"/>
    </source>
</evidence>
<keyword evidence="16" id="KW-1185">Reference proteome</keyword>
<evidence type="ECO:0000259" key="14">
    <source>
        <dbReference type="SMART" id="SM00225"/>
    </source>
</evidence>
<accession>A0A8S3Q3T3</accession>
<feature type="compositionally biased region" description="Low complexity" evidence="12">
    <location>
        <begin position="23"/>
        <end position="32"/>
    </location>
</feature>
<proteinExistence type="predicted"/>
<evidence type="ECO:0000256" key="7">
    <source>
        <dbReference type="ARBA" id="ARBA00022958"/>
    </source>
</evidence>
<feature type="region of interest" description="Disordered" evidence="12">
    <location>
        <begin position="1"/>
        <end position="46"/>
    </location>
</feature>
<dbReference type="PRINTS" id="PR01498">
    <property type="entry name" value="SHAWCHANNEL"/>
</dbReference>
<keyword evidence="11" id="KW-0407">Ion channel</keyword>
<feature type="domain" description="BTB" evidence="14">
    <location>
        <begin position="50"/>
        <end position="147"/>
    </location>
</feature>
<protein>
    <submittedName>
        <fullName evidence="15">KCNC4</fullName>
    </submittedName>
</protein>
<dbReference type="InterPro" id="IPR003131">
    <property type="entry name" value="T1-type_BTB"/>
</dbReference>
<evidence type="ECO:0000256" key="4">
    <source>
        <dbReference type="ARBA" id="ARBA00022692"/>
    </source>
</evidence>
<evidence type="ECO:0000256" key="13">
    <source>
        <dbReference type="SAM" id="Phobius"/>
    </source>
</evidence>
<dbReference type="InterPro" id="IPR028325">
    <property type="entry name" value="VG_K_chnl"/>
</dbReference>
<dbReference type="EMBL" id="CAJPWZ010000276">
    <property type="protein sequence ID" value="CAG2188817.1"/>
    <property type="molecule type" value="Genomic_DNA"/>
</dbReference>
<dbReference type="PRINTS" id="PR01491">
    <property type="entry name" value="KVCHANNEL"/>
</dbReference>
<dbReference type="OrthoDB" id="10025005at2759"/>
<evidence type="ECO:0000313" key="16">
    <source>
        <dbReference type="Proteomes" id="UP000683360"/>
    </source>
</evidence>
<evidence type="ECO:0000256" key="6">
    <source>
        <dbReference type="ARBA" id="ARBA00022882"/>
    </source>
</evidence>
<dbReference type="GO" id="GO:0005251">
    <property type="term" value="F:delayed rectifier potassium channel activity"/>
    <property type="evidence" value="ECO:0007669"/>
    <property type="project" value="TreeGrafter"/>
</dbReference>
<feature type="compositionally biased region" description="Basic and acidic residues" evidence="12">
    <location>
        <begin position="511"/>
        <end position="526"/>
    </location>
</feature>
<keyword evidence="4 13" id="KW-0812">Transmembrane</keyword>
<keyword evidence="3" id="KW-0633">Potassium transport</keyword>
<dbReference type="InterPro" id="IPR011333">
    <property type="entry name" value="SKP1/BTB/POZ_sf"/>
</dbReference>
<dbReference type="AlphaFoldDB" id="A0A8S3Q3T3"/>
<keyword evidence="2" id="KW-0813">Transport</keyword>
<feature type="transmembrane region" description="Helical" evidence="13">
    <location>
        <begin position="291"/>
        <end position="313"/>
    </location>
</feature>
<dbReference type="PANTHER" id="PTHR11537:SF252">
    <property type="entry name" value="POTASSIUM VOLTAGE-GATED CHANNEL PROTEIN SHAW"/>
    <property type="match status" value="1"/>
</dbReference>
<dbReference type="Pfam" id="PF00520">
    <property type="entry name" value="Ion_trans"/>
    <property type="match status" value="1"/>
</dbReference>
<feature type="transmembrane region" description="Helical" evidence="13">
    <location>
        <begin position="393"/>
        <end position="411"/>
    </location>
</feature>
<dbReference type="InterPro" id="IPR003968">
    <property type="entry name" value="K_chnl_volt-dep_Kv"/>
</dbReference>
<comment type="caution">
    <text evidence="15">The sequence shown here is derived from an EMBL/GenBank/DDBJ whole genome shotgun (WGS) entry which is preliminary data.</text>
</comment>
<keyword evidence="6" id="KW-0851">Voltage-gated channel</keyword>
<feature type="transmembrane region" description="Helical" evidence="13">
    <location>
        <begin position="418"/>
        <end position="443"/>
    </location>
</feature>
<dbReference type="InterPro" id="IPR003974">
    <property type="entry name" value="K_chnl_volt-dep_Kv3"/>
</dbReference>
<dbReference type="SUPFAM" id="SSF81324">
    <property type="entry name" value="Voltage-gated potassium channels"/>
    <property type="match status" value="1"/>
</dbReference>
<evidence type="ECO:0000256" key="5">
    <source>
        <dbReference type="ARBA" id="ARBA00022826"/>
    </source>
</evidence>
<dbReference type="SUPFAM" id="SSF54695">
    <property type="entry name" value="POZ domain"/>
    <property type="match status" value="1"/>
</dbReference>
<keyword evidence="9" id="KW-0406">Ion transport</keyword>
<feature type="region of interest" description="Disordered" evidence="12">
    <location>
        <begin position="501"/>
        <end position="548"/>
    </location>
</feature>
<name>A0A8S3Q3T3_MYTED</name>
<dbReference type="Pfam" id="PF02214">
    <property type="entry name" value="BTB_2"/>
    <property type="match status" value="1"/>
</dbReference>
<evidence type="ECO:0000256" key="11">
    <source>
        <dbReference type="ARBA" id="ARBA00023303"/>
    </source>
</evidence>
<feature type="transmembrane region" description="Helical" evidence="13">
    <location>
        <begin position="200"/>
        <end position="219"/>
    </location>
</feature>
<evidence type="ECO:0000256" key="8">
    <source>
        <dbReference type="ARBA" id="ARBA00022989"/>
    </source>
</evidence>
<dbReference type="Gene3D" id="3.30.710.10">
    <property type="entry name" value="Potassium Channel Kv1.1, Chain A"/>
    <property type="match status" value="1"/>
</dbReference>
<evidence type="ECO:0000256" key="2">
    <source>
        <dbReference type="ARBA" id="ARBA00022448"/>
    </source>
</evidence>
<dbReference type="Gene3D" id="1.10.287.70">
    <property type="match status" value="1"/>
</dbReference>
<dbReference type="PRINTS" id="PR00169">
    <property type="entry name" value="KCHANNEL"/>
</dbReference>
<evidence type="ECO:0000313" key="15">
    <source>
        <dbReference type="EMBL" id="CAG2188817.1"/>
    </source>
</evidence>
<dbReference type="Gene3D" id="1.20.120.350">
    <property type="entry name" value="Voltage-gated potassium channels. Chain C"/>
    <property type="match status" value="1"/>
</dbReference>
<dbReference type="InterPro" id="IPR027359">
    <property type="entry name" value="Volt_channel_dom_sf"/>
</dbReference>
<feature type="transmembrane region" description="Helical" evidence="13">
    <location>
        <begin position="333"/>
        <end position="353"/>
    </location>
</feature>
<dbReference type="GO" id="GO:0051260">
    <property type="term" value="P:protein homooligomerization"/>
    <property type="evidence" value="ECO:0007669"/>
    <property type="project" value="InterPro"/>
</dbReference>
<feature type="transmembrane region" description="Helical" evidence="13">
    <location>
        <begin position="257"/>
        <end position="279"/>
    </location>
</feature>
<keyword evidence="5" id="KW-0631">Potassium channel</keyword>
<dbReference type="GO" id="GO:0001508">
    <property type="term" value="P:action potential"/>
    <property type="evidence" value="ECO:0007669"/>
    <property type="project" value="TreeGrafter"/>
</dbReference>
<evidence type="ECO:0000256" key="3">
    <source>
        <dbReference type="ARBA" id="ARBA00022538"/>
    </source>
</evidence>
<sequence>MLRKLVEGQGGNSQKKFVNITMDENSNVSDNENSSKEDDIEEDEEHDDDDCIIIDVGGTKHKTRMKTLAKIHTTRLARLAERARASGKREFYFDRHPDLFPYILNFHRTGKLHVPLHVCGPLWKSELDFWKIDDKDIQKCCWVHYISYEETLEMIEHFEKDDRHTRLASQKVPDNAKFWQRYRPKLWRGLQDPYSSRASMVYAVISLLVVLVSITVFVLETLPFFGAITVHAKNSNVTSDDLRKEFDIFDDVSPYDVLLIIDNLCNLFFFTEFLIKLIAAPSKRRYFRSPMSIVELTCLIPYYIAIVIVFAHPDPIQVFELIRVLVALRVLRIFRIFIIMKHFLALKILMYTIAASTKELFLLLLVVIIGVLVFASMEYYMEIFSDQASDFDHIPLAFWWALITMTTIGYGDIVPKTALGYIVGSMCAISGVLTIALSVPAIVNNFTLYYTHAQSRQKLRERKRKFNKDKWKKFIDKSKGGSLFKAIKVLLPKKDGTSSVGQGTSSNIIPKIERRLNGNKMEDNDHPVPLPKSATNYPKIFTVSSKKQ</sequence>
<evidence type="ECO:0000256" key="9">
    <source>
        <dbReference type="ARBA" id="ARBA00023065"/>
    </source>
</evidence>
<dbReference type="SMART" id="SM00225">
    <property type="entry name" value="BTB"/>
    <property type="match status" value="1"/>
</dbReference>
<dbReference type="InterPro" id="IPR000210">
    <property type="entry name" value="BTB/POZ_dom"/>
</dbReference>
<keyword evidence="10 13" id="KW-0472">Membrane</keyword>
<comment type="subcellular location">
    <subcellularLocation>
        <location evidence="1">Membrane</location>
        <topology evidence="1">Multi-pass membrane protein</topology>
    </subcellularLocation>
</comment>
<organism evidence="15 16">
    <name type="scientific">Mytilus edulis</name>
    <name type="common">Blue mussel</name>
    <dbReference type="NCBI Taxonomy" id="6550"/>
    <lineage>
        <taxon>Eukaryota</taxon>
        <taxon>Metazoa</taxon>
        <taxon>Spiralia</taxon>
        <taxon>Lophotrochozoa</taxon>
        <taxon>Mollusca</taxon>
        <taxon>Bivalvia</taxon>
        <taxon>Autobranchia</taxon>
        <taxon>Pteriomorphia</taxon>
        <taxon>Mytilida</taxon>
        <taxon>Mytiloidea</taxon>
        <taxon>Mytilidae</taxon>
        <taxon>Mytilinae</taxon>
        <taxon>Mytilus</taxon>
    </lineage>
</organism>
<feature type="transmembrane region" description="Helical" evidence="13">
    <location>
        <begin position="360"/>
        <end position="381"/>
    </location>
</feature>
<evidence type="ECO:0000256" key="10">
    <source>
        <dbReference type="ARBA" id="ARBA00023136"/>
    </source>
</evidence>
<keyword evidence="7" id="KW-0630">Potassium</keyword>
<dbReference type="FunFam" id="1.10.287.70:FF:000002">
    <property type="entry name" value="Potassium voltage-gated channel subfamily a member"/>
    <property type="match status" value="1"/>
</dbReference>
<keyword evidence="8 13" id="KW-1133">Transmembrane helix</keyword>